<protein>
    <submittedName>
        <fullName evidence="2">Alpha/beta hydrolase</fullName>
    </submittedName>
</protein>
<gene>
    <name evidence="2" type="ORF">FCL40_09010</name>
</gene>
<evidence type="ECO:0000259" key="1">
    <source>
        <dbReference type="Pfam" id="PF20408"/>
    </source>
</evidence>
<evidence type="ECO:0000313" key="3">
    <source>
        <dbReference type="Proteomes" id="UP000305674"/>
    </source>
</evidence>
<keyword evidence="2" id="KW-0378">Hydrolase</keyword>
<dbReference type="InterPro" id="IPR026555">
    <property type="entry name" value="NSL3/Tex30"/>
</dbReference>
<dbReference type="PANTHER" id="PTHR13136:SF11">
    <property type="entry name" value="TESTIS-EXPRESSED PROTEIN 30"/>
    <property type="match status" value="1"/>
</dbReference>
<dbReference type="Pfam" id="PF20408">
    <property type="entry name" value="Abhydrolase_11"/>
    <property type="match status" value="1"/>
</dbReference>
<proteinExistence type="predicted"/>
<evidence type="ECO:0000313" key="2">
    <source>
        <dbReference type="EMBL" id="TKB49458.1"/>
    </source>
</evidence>
<organism evidence="2 3">
    <name type="scientific">Ferrimonas sediminicola</name>
    <dbReference type="NCBI Taxonomy" id="2569538"/>
    <lineage>
        <taxon>Bacteria</taxon>
        <taxon>Pseudomonadati</taxon>
        <taxon>Pseudomonadota</taxon>
        <taxon>Gammaproteobacteria</taxon>
        <taxon>Alteromonadales</taxon>
        <taxon>Ferrimonadaceae</taxon>
        <taxon>Ferrimonas</taxon>
    </lineage>
</organism>
<sequence length="206" mass="22704">MVRIDGNPEAEHWLLLGHGSGAGMDHPFMATMAGAIAGDDLCVVRYEFPYMQTIRATNRRRPPDRMPRLLEALDQLVAQYRRHDRILAVGGKSLGGRVSATWAMDHPVDGVIALGYPFHPVGKPDNWRLEPLTLGQAPTLVLQGERDSFGNRSELEAITLPAHVCLDYVTDGDHGFKPRKASGVTEEVNLQRAAATCRAFILGLKR</sequence>
<dbReference type="PANTHER" id="PTHR13136">
    <property type="entry name" value="TESTIS DEVELOPMENT PROTEIN PRTD"/>
    <property type="match status" value="1"/>
</dbReference>
<comment type="caution">
    <text evidence="2">The sequence shown here is derived from an EMBL/GenBank/DDBJ whole genome shotgun (WGS) entry which is preliminary data.</text>
</comment>
<dbReference type="Gene3D" id="3.40.50.1820">
    <property type="entry name" value="alpha/beta hydrolase"/>
    <property type="match status" value="1"/>
</dbReference>
<accession>A0A4U1BF02</accession>
<dbReference type="GO" id="GO:0016787">
    <property type="term" value="F:hydrolase activity"/>
    <property type="evidence" value="ECO:0007669"/>
    <property type="project" value="UniProtKB-KW"/>
</dbReference>
<dbReference type="AlphaFoldDB" id="A0A4U1BF02"/>
<dbReference type="InterPro" id="IPR046879">
    <property type="entry name" value="KANL3/Tex30_Abhydrolase"/>
</dbReference>
<name>A0A4U1BF02_9GAMM</name>
<feature type="domain" description="KANL3/Tex30 alpha/beta hydrolase-like" evidence="1">
    <location>
        <begin position="12"/>
        <end position="201"/>
    </location>
</feature>
<dbReference type="OrthoDB" id="652634at2"/>
<reference evidence="2 3" key="1">
    <citation type="submission" date="2019-04" db="EMBL/GenBank/DDBJ databases">
        <authorList>
            <person name="Hwang J.C."/>
        </authorList>
    </citation>
    <scope>NUCLEOTIDE SEQUENCE [LARGE SCALE GENOMIC DNA]</scope>
    <source>
        <strain evidence="2 3">IMCC35001</strain>
    </source>
</reference>
<dbReference type="RefSeq" id="WP_136852932.1">
    <property type="nucleotide sequence ID" value="NZ_SWCI01000004.1"/>
</dbReference>
<keyword evidence="3" id="KW-1185">Reference proteome</keyword>
<dbReference type="SUPFAM" id="SSF53474">
    <property type="entry name" value="alpha/beta-Hydrolases"/>
    <property type="match status" value="1"/>
</dbReference>
<dbReference type="InterPro" id="IPR029058">
    <property type="entry name" value="AB_hydrolase_fold"/>
</dbReference>
<dbReference type="EMBL" id="SWCI01000004">
    <property type="protein sequence ID" value="TKB49458.1"/>
    <property type="molecule type" value="Genomic_DNA"/>
</dbReference>
<dbReference type="Proteomes" id="UP000305674">
    <property type="component" value="Unassembled WGS sequence"/>
</dbReference>